<dbReference type="InterPro" id="IPR033900">
    <property type="entry name" value="Gram_neg_porin_domain"/>
</dbReference>
<comment type="subunit">
    <text evidence="2">Homotrimer.</text>
</comment>
<dbReference type="Proteomes" id="UP000017184">
    <property type="component" value="Chromosome"/>
</dbReference>
<gene>
    <name evidence="13" type="ORF">Cenrod_0569</name>
</gene>
<evidence type="ECO:0000256" key="9">
    <source>
        <dbReference type="ARBA" id="ARBA00023136"/>
    </source>
</evidence>
<dbReference type="Gene3D" id="2.40.160.10">
    <property type="entry name" value="Porin"/>
    <property type="match status" value="1"/>
</dbReference>
<proteinExistence type="predicted"/>
<dbReference type="GO" id="GO:0015288">
    <property type="term" value="F:porin activity"/>
    <property type="evidence" value="ECO:0007669"/>
    <property type="project" value="UniProtKB-KW"/>
</dbReference>
<keyword evidence="5" id="KW-0812">Transmembrane</keyword>
<dbReference type="SUPFAM" id="SSF56935">
    <property type="entry name" value="Porins"/>
    <property type="match status" value="1"/>
</dbReference>
<dbReference type="InterPro" id="IPR023614">
    <property type="entry name" value="Porin_dom_sf"/>
</dbReference>
<dbReference type="AlphaFoldDB" id="U5N583"/>
<evidence type="ECO:0000256" key="5">
    <source>
        <dbReference type="ARBA" id="ARBA00022692"/>
    </source>
</evidence>
<evidence type="ECO:0000256" key="2">
    <source>
        <dbReference type="ARBA" id="ARBA00011233"/>
    </source>
</evidence>
<organism evidence="13 14">
    <name type="scientific">Candidatus Symbiobacter mobilis CR</name>
    <dbReference type="NCBI Taxonomy" id="946483"/>
    <lineage>
        <taxon>Bacteria</taxon>
        <taxon>Pseudomonadati</taxon>
        <taxon>Pseudomonadota</taxon>
        <taxon>Betaproteobacteria</taxon>
        <taxon>Burkholderiales</taxon>
        <taxon>Comamonadaceae</taxon>
    </lineage>
</organism>
<feature type="domain" description="Porin" evidence="12">
    <location>
        <begin position="7"/>
        <end position="329"/>
    </location>
</feature>
<dbReference type="GO" id="GO:0006811">
    <property type="term" value="P:monoatomic ion transport"/>
    <property type="evidence" value="ECO:0007669"/>
    <property type="project" value="UniProtKB-KW"/>
</dbReference>
<feature type="chain" id="PRO_5004662816" evidence="11">
    <location>
        <begin position="20"/>
        <end position="349"/>
    </location>
</feature>
<dbReference type="RefSeq" id="WP_022771502.1">
    <property type="nucleotide sequence ID" value="NC_022576.1"/>
</dbReference>
<dbReference type="InterPro" id="IPR050298">
    <property type="entry name" value="Gram-neg_bact_OMP"/>
</dbReference>
<keyword evidence="7" id="KW-0406">Ion transport</keyword>
<evidence type="ECO:0000256" key="3">
    <source>
        <dbReference type="ARBA" id="ARBA00022448"/>
    </source>
</evidence>
<dbReference type="GO" id="GO:0009279">
    <property type="term" value="C:cell outer membrane"/>
    <property type="evidence" value="ECO:0007669"/>
    <property type="project" value="UniProtKB-SubCell"/>
</dbReference>
<keyword evidence="6 11" id="KW-0732">Signal</keyword>
<keyword evidence="10" id="KW-0998">Cell outer membrane</keyword>
<evidence type="ECO:0000259" key="12">
    <source>
        <dbReference type="Pfam" id="PF13609"/>
    </source>
</evidence>
<evidence type="ECO:0000256" key="6">
    <source>
        <dbReference type="ARBA" id="ARBA00022729"/>
    </source>
</evidence>
<dbReference type="GO" id="GO:0046930">
    <property type="term" value="C:pore complex"/>
    <property type="evidence" value="ECO:0007669"/>
    <property type="project" value="UniProtKB-KW"/>
</dbReference>
<dbReference type="STRING" id="946483.Cenrod_0569"/>
<dbReference type="Pfam" id="PF13609">
    <property type="entry name" value="Porin_4"/>
    <property type="match status" value="1"/>
</dbReference>
<sequence>MKKTLIAAASLCVVAASYAESSVTVYGVADVWIGRESQVAPNASQTVIDSDGVSDSRVGFYGVEELGAGLQAKFLLEQSFRIDSGATSNNAAEQGNAFNRQAYLAFTSSTGEVRIGKTFTPFDDISGHGHAAFDSIFSPQEHVWVSTSYMANPANTVYYATPNLGGFSAALSMSLGEDKDNPNTGKASAVNSVSAQYADGPLYVGMAYQAERGQGDGATTVKYFRFNTTYDLEVAKVLFGYGRTQNMGFGFSGAWDLPSQNALVKDWELGIDVPMSSDLVVSGGIAGSSDNAAALTNNQSRRGYGVAAAYTLSKRTMVYGGYQLHKTKDDNNTDSVSAHITGMGVRHAF</sequence>
<dbReference type="PANTHER" id="PTHR34501">
    <property type="entry name" value="PROTEIN YDDL-RELATED"/>
    <property type="match status" value="1"/>
</dbReference>
<dbReference type="HOGENOM" id="CLU_038238_0_0_4"/>
<evidence type="ECO:0000256" key="7">
    <source>
        <dbReference type="ARBA" id="ARBA00023065"/>
    </source>
</evidence>
<evidence type="ECO:0000256" key="11">
    <source>
        <dbReference type="SAM" id="SignalP"/>
    </source>
</evidence>
<feature type="signal peptide" evidence="11">
    <location>
        <begin position="1"/>
        <end position="19"/>
    </location>
</feature>
<evidence type="ECO:0000256" key="8">
    <source>
        <dbReference type="ARBA" id="ARBA00023114"/>
    </source>
</evidence>
<keyword evidence="9" id="KW-0472">Membrane</keyword>
<accession>U5N583</accession>
<protein>
    <submittedName>
        <fullName evidence="13">Outer membrane protein</fullName>
    </submittedName>
</protein>
<keyword evidence="8" id="KW-0626">Porin</keyword>
<evidence type="ECO:0000256" key="10">
    <source>
        <dbReference type="ARBA" id="ARBA00023237"/>
    </source>
</evidence>
<name>U5N583_9BURK</name>
<evidence type="ECO:0000313" key="14">
    <source>
        <dbReference type="Proteomes" id="UP000017184"/>
    </source>
</evidence>
<evidence type="ECO:0000313" key="13">
    <source>
        <dbReference type="EMBL" id="AGX86681.1"/>
    </source>
</evidence>
<keyword evidence="14" id="KW-1185">Reference proteome</keyword>
<dbReference type="EMBL" id="CP004885">
    <property type="protein sequence ID" value="AGX86681.1"/>
    <property type="molecule type" value="Genomic_DNA"/>
</dbReference>
<keyword evidence="3" id="KW-0813">Transport</keyword>
<reference evidence="13 14" key="1">
    <citation type="journal article" date="2013" name="Genome Biol.">
        <title>Genomic analysis reveals key aspects of prokaryotic symbiosis in the phototrophic consortium "Chlorochromatium aggregatum".</title>
        <authorList>
            <person name="Liu Z."/>
            <person name="Muller J."/>
            <person name="Li T."/>
            <person name="Alvey R.M."/>
            <person name="Vogl K."/>
            <person name="Frigaard N.U."/>
            <person name="Rockwell N.C."/>
            <person name="Boyd E.S."/>
            <person name="Tomsho L.P."/>
            <person name="Schuster S.C."/>
            <person name="Henke P."/>
            <person name="Rohde M."/>
            <person name="Overmann J."/>
            <person name="Bryant D.A."/>
        </authorList>
    </citation>
    <scope>NUCLEOTIDE SEQUENCE [LARGE SCALE GENOMIC DNA]</scope>
    <source>
        <strain evidence="13">CR</strain>
    </source>
</reference>
<dbReference type="KEGG" id="cbx:Cenrod_0569"/>
<evidence type="ECO:0000256" key="1">
    <source>
        <dbReference type="ARBA" id="ARBA00004571"/>
    </source>
</evidence>
<evidence type="ECO:0000256" key="4">
    <source>
        <dbReference type="ARBA" id="ARBA00022452"/>
    </source>
</evidence>
<comment type="subcellular location">
    <subcellularLocation>
        <location evidence="1">Cell outer membrane</location>
        <topology evidence="1">Multi-pass membrane protein</topology>
    </subcellularLocation>
</comment>
<dbReference type="eggNOG" id="COG3203">
    <property type="taxonomic scope" value="Bacteria"/>
</dbReference>
<dbReference type="PANTHER" id="PTHR34501:SF9">
    <property type="entry name" value="MAJOR OUTER MEMBRANE PROTEIN P.IA"/>
    <property type="match status" value="1"/>
</dbReference>
<dbReference type="CDD" id="cd00342">
    <property type="entry name" value="gram_neg_porins"/>
    <property type="match status" value="1"/>
</dbReference>
<keyword evidence="4" id="KW-1134">Transmembrane beta strand</keyword>